<organism evidence="2 3">
    <name type="scientific">Pleurodeles waltl</name>
    <name type="common">Iberian ribbed newt</name>
    <dbReference type="NCBI Taxonomy" id="8319"/>
    <lineage>
        <taxon>Eukaryota</taxon>
        <taxon>Metazoa</taxon>
        <taxon>Chordata</taxon>
        <taxon>Craniata</taxon>
        <taxon>Vertebrata</taxon>
        <taxon>Euteleostomi</taxon>
        <taxon>Amphibia</taxon>
        <taxon>Batrachia</taxon>
        <taxon>Caudata</taxon>
        <taxon>Salamandroidea</taxon>
        <taxon>Salamandridae</taxon>
        <taxon>Pleurodelinae</taxon>
        <taxon>Pleurodeles</taxon>
    </lineage>
</organism>
<sequence>MRKLALTLVAWVLCRRLRHSDCPGRLCQFSVSAGSRGRISLGIPLVPAAGLNSQVSYSGPLHTACHQPLGRAPFTIPGWKKGEGPPTLPHGPPPGASVLQFSSAHPVPPVTILGGTQHCREHSAATPLPPSSDARPGLLQRHKLCRAEQLSGLPGHFGHCNKSLHPWADGVTDDSRFNLLGETEPSLRSGHRVELLATPRVPFLIHTSSDYSSTQL</sequence>
<reference evidence="2" key="1">
    <citation type="journal article" date="2022" name="bioRxiv">
        <title>Sequencing and chromosome-scale assembly of the giantPleurodeles waltlgenome.</title>
        <authorList>
            <person name="Brown T."/>
            <person name="Elewa A."/>
            <person name="Iarovenko S."/>
            <person name="Subramanian E."/>
            <person name="Araus A.J."/>
            <person name="Petzold A."/>
            <person name="Susuki M."/>
            <person name="Suzuki K.-i.T."/>
            <person name="Hayashi T."/>
            <person name="Toyoda A."/>
            <person name="Oliveira C."/>
            <person name="Osipova E."/>
            <person name="Leigh N.D."/>
            <person name="Simon A."/>
            <person name="Yun M.H."/>
        </authorList>
    </citation>
    <scope>NUCLEOTIDE SEQUENCE</scope>
    <source>
        <strain evidence="2">20211129_DDA</strain>
        <tissue evidence="2">Liver</tissue>
    </source>
</reference>
<proteinExistence type="predicted"/>
<evidence type="ECO:0000256" key="1">
    <source>
        <dbReference type="SAM" id="SignalP"/>
    </source>
</evidence>
<comment type="caution">
    <text evidence="2">The sequence shown here is derived from an EMBL/GenBank/DDBJ whole genome shotgun (WGS) entry which is preliminary data.</text>
</comment>
<dbReference type="Proteomes" id="UP001066276">
    <property type="component" value="Chromosome 4_2"/>
</dbReference>
<protein>
    <recommendedName>
        <fullName evidence="4">Secreted protein</fullName>
    </recommendedName>
</protein>
<accession>A0AAV7SSA5</accession>
<gene>
    <name evidence="2" type="ORF">NDU88_007250</name>
</gene>
<keyword evidence="1" id="KW-0732">Signal</keyword>
<feature type="signal peptide" evidence="1">
    <location>
        <begin position="1"/>
        <end position="20"/>
    </location>
</feature>
<feature type="chain" id="PRO_5043877163" description="Secreted protein" evidence="1">
    <location>
        <begin position="21"/>
        <end position="216"/>
    </location>
</feature>
<keyword evidence="3" id="KW-1185">Reference proteome</keyword>
<dbReference type="AlphaFoldDB" id="A0AAV7SSA5"/>
<evidence type="ECO:0000313" key="3">
    <source>
        <dbReference type="Proteomes" id="UP001066276"/>
    </source>
</evidence>
<evidence type="ECO:0000313" key="2">
    <source>
        <dbReference type="EMBL" id="KAJ1166854.1"/>
    </source>
</evidence>
<name>A0AAV7SSA5_PLEWA</name>
<dbReference type="EMBL" id="JANPWB010000008">
    <property type="protein sequence ID" value="KAJ1166854.1"/>
    <property type="molecule type" value="Genomic_DNA"/>
</dbReference>
<evidence type="ECO:0008006" key="4">
    <source>
        <dbReference type="Google" id="ProtNLM"/>
    </source>
</evidence>